<reference evidence="7 8" key="1">
    <citation type="submission" date="2014-02" db="EMBL/GenBank/DDBJ databases">
        <title>Single nucleus genome sequencing reveals high similarity among nuclei of an endomycorrhizal fungus.</title>
        <authorList>
            <person name="Lin K."/>
            <person name="Geurts R."/>
            <person name="Zhang Z."/>
            <person name="Limpens E."/>
            <person name="Saunders D.G."/>
            <person name="Mu D."/>
            <person name="Pang E."/>
            <person name="Cao H."/>
            <person name="Cha H."/>
            <person name="Lin T."/>
            <person name="Zhou Q."/>
            <person name="Shang Y."/>
            <person name="Li Y."/>
            <person name="Ivanov S."/>
            <person name="Sharma T."/>
            <person name="Velzen R.V."/>
            <person name="Ruijter N.D."/>
            <person name="Aanen D.K."/>
            <person name="Win J."/>
            <person name="Kamoun S."/>
            <person name="Bisseling T."/>
            <person name="Huang S."/>
        </authorList>
    </citation>
    <scope>NUCLEOTIDE SEQUENCE [LARGE SCALE GENOMIC DNA]</scope>
    <source>
        <strain evidence="8">DAOM197198w</strain>
    </source>
</reference>
<dbReference type="PROSITE" id="PS01214">
    <property type="entry name" value="UPF0016"/>
    <property type="match status" value="1"/>
</dbReference>
<evidence type="ECO:0000256" key="5">
    <source>
        <dbReference type="ARBA" id="ARBA00023136"/>
    </source>
</evidence>
<dbReference type="AlphaFoldDB" id="A0A015ID19"/>
<evidence type="ECO:0000256" key="3">
    <source>
        <dbReference type="ARBA" id="ARBA00022692"/>
    </source>
</evidence>
<keyword evidence="3 6" id="KW-0812">Transmembrane</keyword>
<dbReference type="HOGENOM" id="CLU_040186_0_1_1"/>
<dbReference type="EMBL" id="JEMT01028345">
    <property type="protein sequence ID" value="EXX55037.1"/>
    <property type="molecule type" value="Genomic_DNA"/>
</dbReference>
<dbReference type="OrthoDB" id="442680at2759"/>
<keyword evidence="4 6" id="KW-1133">Transmembrane helix</keyword>
<dbReference type="GO" id="GO:0032472">
    <property type="term" value="P:Golgi calcium ion transport"/>
    <property type="evidence" value="ECO:0007669"/>
    <property type="project" value="TreeGrafter"/>
</dbReference>
<feature type="transmembrane region" description="Helical" evidence="6">
    <location>
        <begin position="149"/>
        <end position="169"/>
    </location>
</feature>
<evidence type="ECO:0000313" key="7">
    <source>
        <dbReference type="EMBL" id="EXX55037.1"/>
    </source>
</evidence>
<dbReference type="OMA" id="MIFLGEW"/>
<dbReference type="PANTHER" id="PTHR12608:SF1">
    <property type="entry name" value="TRANSMEMBRANE PROTEIN 165"/>
    <property type="match status" value="1"/>
</dbReference>
<evidence type="ECO:0000256" key="2">
    <source>
        <dbReference type="ARBA" id="ARBA00009190"/>
    </source>
</evidence>
<dbReference type="Pfam" id="PF01169">
    <property type="entry name" value="GDT1"/>
    <property type="match status" value="2"/>
</dbReference>
<organism evidence="7 8">
    <name type="scientific">Rhizophagus irregularis (strain DAOM 197198w)</name>
    <name type="common">Glomus intraradices</name>
    <dbReference type="NCBI Taxonomy" id="1432141"/>
    <lineage>
        <taxon>Eukaryota</taxon>
        <taxon>Fungi</taxon>
        <taxon>Fungi incertae sedis</taxon>
        <taxon>Mucoromycota</taxon>
        <taxon>Glomeromycotina</taxon>
        <taxon>Glomeromycetes</taxon>
        <taxon>Glomerales</taxon>
        <taxon>Glomeraceae</taxon>
        <taxon>Rhizophagus</taxon>
    </lineage>
</organism>
<accession>A0A015ID19</accession>
<keyword evidence="8" id="KW-1185">Reference proteome</keyword>
<feature type="transmembrane region" description="Helical" evidence="6">
    <location>
        <begin position="324"/>
        <end position="342"/>
    </location>
</feature>
<keyword evidence="5 6" id="KW-0472">Membrane</keyword>
<comment type="similarity">
    <text evidence="2 6">Belongs to the GDT1 family.</text>
</comment>
<comment type="subcellular location">
    <subcellularLocation>
        <location evidence="1 6">Membrane</location>
        <topology evidence="1 6">Multi-pass membrane protein</topology>
    </subcellularLocation>
</comment>
<dbReference type="GO" id="GO:0015085">
    <property type="term" value="F:calcium ion transmembrane transporter activity"/>
    <property type="evidence" value="ECO:0007669"/>
    <property type="project" value="TreeGrafter"/>
</dbReference>
<evidence type="ECO:0000256" key="4">
    <source>
        <dbReference type="ARBA" id="ARBA00022989"/>
    </source>
</evidence>
<dbReference type="GO" id="GO:0000329">
    <property type="term" value="C:fungal-type vacuole membrane"/>
    <property type="evidence" value="ECO:0007669"/>
    <property type="project" value="TreeGrafter"/>
</dbReference>
<dbReference type="GO" id="GO:0005384">
    <property type="term" value="F:manganese ion transmembrane transporter activity"/>
    <property type="evidence" value="ECO:0007669"/>
    <property type="project" value="TreeGrafter"/>
</dbReference>
<comment type="caution">
    <text evidence="7">The sequence shown here is derived from an EMBL/GenBank/DDBJ whole genome shotgun (WGS) entry which is preliminary data.</text>
</comment>
<dbReference type="PANTHER" id="PTHR12608">
    <property type="entry name" value="TRANSMEMBRANE PROTEIN HTP-1 RELATED"/>
    <property type="match status" value="1"/>
</dbReference>
<name>A0A015ID19_RHIIW</name>
<feature type="transmembrane region" description="Helical" evidence="6">
    <location>
        <begin position="250"/>
        <end position="271"/>
    </location>
</feature>
<gene>
    <name evidence="7" type="ORF">RirG_228940</name>
</gene>
<feature type="transmembrane region" description="Helical" evidence="6">
    <location>
        <begin position="291"/>
        <end position="312"/>
    </location>
</feature>
<dbReference type="InterPro" id="IPR049555">
    <property type="entry name" value="GDT1-like_CS"/>
</dbReference>
<sequence length="349" mass="38793">MIFRYVFKLKSFLIFFFFLYVLSNIIVNADDTNELRVDNNKRDVLPESNTFAERGEITEVTEVVDKVDENAESQLVKVEAEDPDLVGSVLDINLKEANKVQAGIKPSTPILSFEDTKSLLMSTMMIGVSELGDKTFFIAAIMAMKNSRFIVFSAAFCSLILMSVLSAALGYALPNLIPREYMNYLASLLFLCFGIKMGFEGYNMSGEEAEHEMEEISEELLEKDEIERIESAETGGVADETNNSSFKEGLVNLCQFIFSPVFVQTFILTFLAEWGDRSQIATIALAAAQNVYLVTMGVIIGHGFCTCLAVVGGKFLAAKISVKTVTIIGSILFIAFSIIYFYEEMTKIN</sequence>
<evidence type="ECO:0000256" key="6">
    <source>
        <dbReference type="RuleBase" id="RU365102"/>
    </source>
</evidence>
<protein>
    <recommendedName>
        <fullName evidence="6">GDT1 family protein</fullName>
    </recommendedName>
</protein>
<dbReference type="Proteomes" id="UP000022910">
    <property type="component" value="Unassembled WGS sequence"/>
</dbReference>
<feature type="transmembrane region" description="Helical" evidence="6">
    <location>
        <begin position="12"/>
        <end position="29"/>
    </location>
</feature>
<proteinExistence type="inferred from homology"/>
<feature type="transmembrane region" description="Helical" evidence="6">
    <location>
        <begin position="181"/>
        <end position="199"/>
    </location>
</feature>
<evidence type="ECO:0000256" key="1">
    <source>
        <dbReference type="ARBA" id="ARBA00004141"/>
    </source>
</evidence>
<dbReference type="InterPro" id="IPR001727">
    <property type="entry name" value="GDT1-like"/>
</dbReference>
<dbReference type="GO" id="GO:0005794">
    <property type="term" value="C:Golgi apparatus"/>
    <property type="evidence" value="ECO:0007669"/>
    <property type="project" value="TreeGrafter"/>
</dbReference>
<evidence type="ECO:0000313" key="8">
    <source>
        <dbReference type="Proteomes" id="UP000022910"/>
    </source>
</evidence>
<dbReference type="STRING" id="1432141.A0A015ID19"/>
<dbReference type="GO" id="GO:0032468">
    <property type="term" value="P:Golgi calcium ion homeostasis"/>
    <property type="evidence" value="ECO:0007669"/>
    <property type="project" value="TreeGrafter"/>
</dbReference>